<dbReference type="PROSITE" id="PS50977">
    <property type="entry name" value="HTH_TETR_2"/>
    <property type="match status" value="1"/>
</dbReference>
<evidence type="ECO:0000256" key="2">
    <source>
        <dbReference type="PROSITE-ProRule" id="PRU00335"/>
    </source>
</evidence>
<dbReference type="SUPFAM" id="SSF46689">
    <property type="entry name" value="Homeodomain-like"/>
    <property type="match status" value="1"/>
</dbReference>
<keyword evidence="1 2" id="KW-0238">DNA-binding</keyword>
<sequence length="228" mass="24488">MSRNDARNPEPERTYRGQPAEARRAQRRGRLIDAAIDFMTDGEWRLVTVEKLCAAAGLNKRYFYESFDGLDAVAAAAIDDIAERVQVAALAALAETAADPVERQAHAAAAAVVRTLTDDPRRARVLLGGVAVGSTAHHLHRARVIRRLTAVLVGHARSVHDVRLESDPLAQLAPAFMIGGTADAILAFIEGRAVVTHDELVDSLATLWLLTGNGAVDLAQQRAAAHPD</sequence>
<dbReference type="Gene3D" id="1.10.357.10">
    <property type="entry name" value="Tetracycline Repressor, domain 2"/>
    <property type="match status" value="1"/>
</dbReference>
<evidence type="ECO:0000256" key="1">
    <source>
        <dbReference type="ARBA" id="ARBA00023125"/>
    </source>
</evidence>
<dbReference type="RefSeq" id="WP_316512874.1">
    <property type="nucleotide sequence ID" value="NZ_OY726395.1"/>
</dbReference>
<gene>
    <name evidence="5" type="ORF">MU0050_004586</name>
</gene>
<feature type="region of interest" description="Disordered" evidence="3">
    <location>
        <begin position="1"/>
        <end position="24"/>
    </location>
</feature>
<feature type="domain" description="HTH tetR-type" evidence="4">
    <location>
        <begin position="25"/>
        <end position="85"/>
    </location>
</feature>
<dbReference type="InterPro" id="IPR009057">
    <property type="entry name" value="Homeodomain-like_sf"/>
</dbReference>
<dbReference type="EMBL" id="OY726395">
    <property type="protein sequence ID" value="CAJ1587048.1"/>
    <property type="molecule type" value="Genomic_DNA"/>
</dbReference>
<evidence type="ECO:0000259" key="4">
    <source>
        <dbReference type="PROSITE" id="PS50977"/>
    </source>
</evidence>
<dbReference type="Proteomes" id="UP001190466">
    <property type="component" value="Chromosome"/>
</dbReference>
<organism evidence="5 6">
    <name type="scientific">[Mycobacterium] wendilense</name>
    <dbReference type="NCBI Taxonomy" id="3064284"/>
    <lineage>
        <taxon>Bacteria</taxon>
        <taxon>Bacillati</taxon>
        <taxon>Actinomycetota</taxon>
        <taxon>Actinomycetes</taxon>
        <taxon>Mycobacteriales</taxon>
        <taxon>Mycobacteriaceae</taxon>
        <taxon>Mycolicibacter</taxon>
    </lineage>
</organism>
<evidence type="ECO:0000256" key="3">
    <source>
        <dbReference type="SAM" id="MobiDB-lite"/>
    </source>
</evidence>
<protein>
    <submittedName>
        <fullName evidence="5">TetR/AcrR family transcriptional regulator</fullName>
    </submittedName>
</protein>
<proteinExistence type="predicted"/>
<evidence type="ECO:0000313" key="6">
    <source>
        <dbReference type="Proteomes" id="UP001190466"/>
    </source>
</evidence>
<feature type="DNA-binding region" description="H-T-H motif" evidence="2">
    <location>
        <begin position="48"/>
        <end position="67"/>
    </location>
</feature>
<evidence type="ECO:0000313" key="5">
    <source>
        <dbReference type="EMBL" id="CAJ1587048.1"/>
    </source>
</evidence>
<reference evidence="5 6" key="1">
    <citation type="submission" date="2023-08" db="EMBL/GenBank/DDBJ databases">
        <authorList>
            <person name="Folkvardsen B D."/>
            <person name="Norman A."/>
        </authorList>
    </citation>
    <scope>NUCLEOTIDE SEQUENCE [LARGE SCALE GENOMIC DNA]</scope>
    <source>
        <strain evidence="5 6">Mu0050</strain>
    </source>
</reference>
<keyword evidence="6" id="KW-1185">Reference proteome</keyword>
<accession>A0ABN9PBZ6</accession>
<feature type="compositionally biased region" description="Basic and acidic residues" evidence="3">
    <location>
        <begin position="1"/>
        <end position="15"/>
    </location>
</feature>
<name>A0ABN9PBZ6_9MYCO</name>
<dbReference type="InterPro" id="IPR001647">
    <property type="entry name" value="HTH_TetR"/>
</dbReference>